<dbReference type="AlphaFoldDB" id="A0A7H8NF21"/>
<evidence type="ECO:0000313" key="2">
    <source>
        <dbReference type="Proteomes" id="UP000509303"/>
    </source>
</evidence>
<organism evidence="1 2">
    <name type="scientific">Streptomyces buecherae</name>
    <dbReference type="NCBI Taxonomy" id="2763006"/>
    <lineage>
        <taxon>Bacteria</taxon>
        <taxon>Bacillati</taxon>
        <taxon>Actinomycetota</taxon>
        <taxon>Actinomycetes</taxon>
        <taxon>Kitasatosporales</taxon>
        <taxon>Streptomycetaceae</taxon>
        <taxon>Streptomyces</taxon>
    </lineage>
</organism>
<reference evidence="1 2" key="1">
    <citation type="submission" date="2020-06" db="EMBL/GenBank/DDBJ databases">
        <title>Genome mining for natural products.</title>
        <authorList>
            <person name="Zhang B."/>
            <person name="Shi J."/>
            <person name="Ge H."/>
        </authorList>
    </citation>
    <scope>NUCLEOTIDE SEQUENCE [LARGE SCALE GENOMIC DNA]</scope>
    <source>
        <strain evidence="1 2">NA00687</strain>
    </source>
</reference>
<name>A0A7H8NF21_9ACTN</name>
<gene>
    <name evidence="1" type="ORF">HUT08_29370</name>
</gene>
<dbReference type="Pfam" id="PF21863">
    <property type="entry name" value="HTH_67"/>
    <property type="match status" value="1"/>
</dbReference>
<sequence>MTHRLDTVRRMWQLLEPVHATLYYAPEAFEEAAALGYATDERWPSYFAYRAAPLGPVGPALVTSLFYSLSPDLVERHTAPAWRVAAPERVLAARGVAVDRALRRLLGDHIGSPELREAAGLARRAAEAASVAGRPMAAANAALPWPEQPHEALWHAATLLREHRGDGHVAALQAHHLGPVEALVSHAAVGAAPQELFRGRQWSGADWAAARTRLADRGLVHADGRATDEGLRVRTSVEKLTDQLAAAPWDALAPDELTRLADLLMPPVLTLIGSGLLPARSTLGIGMTYDYA</sequence>
<dbReference type="EMBL" id="CP054929">
    <property type="protein sequence ID" value="QKW52976.1"/>
    <property type="molecule type" value="Genomic_DNA"/>
</dbReference>
<keyword evidence="2" id="KW-1185">Reference proteome</keyword>
<protein>
    <recommendedName>
        <fullName evidence="3">SalK</fullName>
    </recommendedName>
</protein>
<dbReference type="NCBIfam" id="NF047719">
    <property type="entry name" value="SCO6745_fam_HTH"/>
    <property type="match status" value="1"/>
</dbReference>
<evidence type="ECO:0008006" key="3">
    <source>
        <dbReference type="Google" id="ProtNLM"/>
    </source>
</evidence>
<evidence type="ECO:0000313" key="1">
    <source>
        <dbReference type="EMBL" id="QKW52976.1"/>
    </source>
</evidence>
<dbReference type="InterPro" id="IPR054058">
    <property type="entry name" value="HTH_67"/>
</dbReference>
<accession>A0A7H8NF21</accession>
<dbReference type="Proteomes" id="UP000509303">
    <property type="component" value="Chromosome"/>
</dbReference>
<dbReference type="RefSeq" id="WP_176164686.1">
    <property type="nucleotide sequence ID" value="NZ_CP054929.1"/>
</dbReference>
<proteinExistence type="predicted"/>